<proteinExistence type="predicted"/>
<feature type="domain" description="DNA-directed DNA polymerase family A palm" evidence="3">
    <location>
        <begin position="12"/>
        <end position="66"/>
    </location>
</feature>
<dbReference type="PANTHER" id="PTHR10133:SF62">
    <property type="entry name" value="DNA POLYMERASE THETA"/>
    <property type="match status" value="1"/>
</dbReference>
<name>A0A834HF74_RHOSS</name>
<dbReference type="EMBL" id="WJXA01000001">
    <property type="protein sequence ID" value="KAF7152663.1"/>
    <property type="molecule type" value="Genomic_DNA"/>
</dbReference>
<dbReference type="OrthoDB" id="2020015at2759"/>
<gene>
    <name evidence="4" type="ORF">RHSIM_Rhsim01G0105100</name>
</gene>
<organism evidence="4 5">
    <name type="scientific">Rhododendron simsii</name>
    <name type="common">Sims's rhododendron</name>
    <dbReference type="NCBI Taxonomy" id="118357"/>
    <lineage>
        <taxon>Eukaryota</taxon>
        <taxon>Viridiplantae</taxon>
        <taxon>Streptophyta</taxon>
        <taxon>Embryophyta</taxon>
        <taxon>Tracheophyta</taxon>
        <taxon>Spermatophyta</taxon>
        <taxon>Magnoliopsida</taxon>
        <taxon>eudicotyledons</taxon>
        <taxon>Gunneridae</taxon>
        <taxon>Pentapetalae</taxon>
        <taxon>asterids</taxon>
        <taxon>Ericales</taxon>
        <taxon>Ericaceae</taxon>
        <taxon>Ericoideae</taxon>
        <taxon>Rhodoreae</taxon>
        <taxon>Rhododendron</taxon>
    </lineage>
</organism>
<reference evidence="4" key="1">
    <citation type="submission" date="2019-11" db="EMBL/GenBank/DDBJ databases">
        <authorList>
            <person name="Liu Y."/>
            <person name="Hou J."/>
            <person name="Li T.-Q."/>
            <person name="Guan C.-H."/>
            <person name="Wu X."/>
            <person name="Wu H.-Z."/>
            <person name="Ling F."/>
            <person name="Zhang R."/>
            <person name="Shi X.-G."/>
            <person name="Ren J.-P."/>
            <person name="Chen E.-F."/>
            <person name="Sun J.-M."/>
        </authorList>
    </citation>
    <scope>NUCLEOTIDE SEQUENCE</scope>
    <source>
        <strain evidence="4">Adult_tree_wgs_1</strain>
        <tissue evidence="4">Leaves</tissue>
    </source>
</reference>
<dbReference type="Proteomes" id="UP000626092">
    <property type="component" value="Unassembled WGS sequence"/>
</dbReference>
<evidence type="ECO:0000256" key="2">
    <source>
        <dbReference type="SAM" id="Phobius"/>
    </source>
</evidence>
<dbReference type="GO" id="GO:0003887">
    <property type="term" value="F:DNA-directed DNA polymerase activity"/>
    <property type="evidence" value="ECO:0007669"/>
    <property type="project" value="InterPro"/>
</dbReference>
<dbReference type="Pfam" id="PF00476">
    <property type="entry name" value="DNA_pol_A"/>
    <property type="match status" value="1"/>
</dbReference>
<feature type="transmembrane region" description="Helical" evidence="2">
    <location>
        <begin position="356"/>
        <end position="383"/>
    </location>
</feature>
<keyword evidence="2" id="KW-1133">Transmembrane helix</keyword>
<evidence type="ECO:0000313" key="4">
    <source>
        <dbReference type="EMBL" id="KAF7152663.1"/>
    </source>
</evidence>
<dbReference type="InterPro" id="IPR001098">
    <property type="entry name" value="DNA-dir_DNA_pol_A_palm_dom"/>
</dbReference>
<dbReference type="PRINTS" id="PR00868">
    <property type="entry name" value="DNAPOLI"/>
</dbReference>
<feature type="transmembrane region" description="Helical" evidence="2">
    <location>
        <begin position="325"/>
        <end position="344"/>
    </location>
</feature>
<sequence length="518" mass="58690">MIYYISILCFCRYVKTLKGRNRFLAKIKLGNSKERSKAQGQAVNSICQGSAGDIIKIAIINIHALIVGEVDDSDPATVAAKFHMLRGHCRILLQVTFWALQVIYFTAVPESHPSVIKEAGWLLQMSMERAASLLGMSSEIDLCISCCLSLFRVHFPLRLFGIFWMLGNANMLYHFCASVKMKVGRTWGSLEPFQINILVDMYIIFRRGFGLPSYNRLLFQTENKYNPCMFMEMLFEDDRVSNKLYVVHDLKSYARFGKDAQEPDEIITDTEQDDLFVELFNILVGCPYIRARSVSKNQRLKESLLFTVQTSLPEKKNLSLSPMDWVKFLVSAIIGLVTVVGSLNKSKPNIKVLAPILSAVIGFCAKAYLSLIVKEVIILYFILMEQSKATRQVTSSHYTKYFMVEFIETYFTVAFKPVIRLTHSWRQQMRVLTESEEISASPGEVSTEPEEVPTEPRRFPLSLGRSLPSLGRLPPSFTELREVATELGKVATELGEEAVELGKVATELREVAAELYRA</sequence>
<accession>A0A834HF74</accession>
<dbReference type="GO" id="GO:0003677">
    <property type="term" value="F:DNA binding"/>
    <property type="evidence" value="ECO:0007669"/>
    <property type="project" value="InterPro"/>
</dbReference>
<feature type="transmembrane region" description="Helical" evidence="2">
    <location>
        <begin position="157"/>
        <end position="176"/>
    </location>
</feature>
<dbReference type="GO" id="GO:0006302">
    <property type="term" value="P:double-strand break repair"/>
    <property type="evidence" value="ECO:0007669"/>
    <property type="project" value="TreeGrafter"/>
</dbReference>
<dbReference type="GO" id="GO:0006261">
    <property type="term" value="P:DNA-templated DNA replication"/>
    <property type="evidence" value="ECO:0007669"/>
    <property type="project" value="InterPro"/>
</dbReference>
<dbReference type="InterPro" id="IPR002298">
    <property type="entry name" value="DNA_polymerase_A"/>
</dbReference>
<feature type="region of interest" description="Disordered" evidence="1">
    <location>
        <begin position="437"/>
        <end position="458"/>
    </location>
</feature>
<keyword evidence="2" id="KW-0472">Membrane</keyword>
<evidence type="ECO:0000259" key="3">
    <source>
        <dbReference type="Pfam" id="PF00476"/>
    </source>
</evidence>
<keyword evidence="5" id="KW-1185">Reference proteome</keyword>
<dbReference type="Gene3D" id="1.10.150.20">
    <property type="entry name" value="5' to 3' exonuclease, C-terminal subdomain"/>
    <property type="match status" value="1"/>
</dbReference>
<protein>
    <recommendedName>
        <fullName evidence="3">DNA-directed DNA polymerase family A palm domain-containing protein</fullName>
    </recommendedName>
</protein>
<dbReference type="SUPFAM" id="SSF56672">
    <property type="entry name" value="DNA/RNA polymerases"/>
    <property type="match status" value="1"/>
</dbReference>
<dbReference type="InterPro" id="IPR043502">
    <property type="entry name" value="DNA/RNA_pol_sf"/>
</dbReference>
<comment type="caution">
    <text evidence="4">The sequence shown here is derived from an EMBL/GenBank/DDBJ whole genome shotgun (WGS) entry which is preliminary data.</text>
</comment>
<dbReference type="AlphaFoldDB" id="A0A834HF74"/>
<evidence type="ECO:0000256" key="1">
    <source>
        <dbReference type="SAM" id="MobiDB-lite"/>
    </source>
</evidence>
<keyword evidence="2" id="KW-0812">Transmembrane</keyword>
<evidence type="ECO:0000313" key="5">
    <source>
        <dbReference type="Proteomes" id="UP000626092"/>
    </source>
</evidence>
<dbReference type="PANTHER" id="PTHR10133">
    <property type="entry name" value="DNA POLYMERASE I"/>
    <property type="match status" value="1"/>
</dbReference>